<dbReference type="InterPro" id="IPR013968">
    <property type="entry name" value="PKS_KR"/>
</dbReference>
<evidence type="ECO:0000313" key="6">
    <source>
        <dbReference type="EMBL" id="KAF9445935.1"/>
    </source>
</evidence>
<reference evidence="6" key="1">
    <citation type="submission" date="2020-11" db="EMBL/GenBank/DDBJ databases">
        <authorList>
            <consortium name="DOE Joint Genome Institute"/>
            <person name="Ahrendt S."/>
            <person name="Riley R."/>
            <person name="Andreopoulos W."/>
            <person name="Labutti K."/>
            <person name="Pangilinan J."/>
            <person name="Ruiz-Duenas F.J."/>
            <person name="Barrasa J.M."/>
            <person name="Sanchez-Garcia M."/>
            <person name="Camarero S."/>
            <person name="Miyauchi S."/>
            <person name="Serrano A."/>
            <person name="Linde D."/>
            <person name="Babiker R."/>
            <person name="Drula E."/>
            <person name="Ayuso-Fernandez I."/>
            <person name="Pacheco R."/>
            <person name="Padilla G."/>
            <person name="Ferreira P."/>
            <person name="Barriuso J."/>
            <person name="Kellner H."/>
            <person name="Castanera R."/>
            <person name="Alfaro M."/>
            <person name="Ramirez L."/>
            <person name="Pisabarro A.G."/>
            <person name="Kuo A."/>
            <person name="Tritt A."/>
            <person name="Lipzen A."/>
            <person name="He G."/>
            <person name="Yan M."/>
            <person name="Ng V."/>
            <person name="Cullen D."/>
            <person name="Martin F."/>
            <person name="Rosso M.-N."/>
            <person name="Henrissat B."/>
            <person name="Hibbett D."/>
            <person name="Martinez A.T."/>
            <person name="Grigoriev I.V."/>
        </authorList>
    </citation>
    <scope>NUCLEOTIDE SEQUENCE</scope>
    <source>
        <strain evidence="6">MF-IS2</strain>
    </source>
</reference>
<evidence type="ECO:0000256" key="2">
    <source>
        <dbReference type="ARBA" id="ARBA00023002"/>
    </source>
</evidence>
<feature type="compositionally biased region" description="Low complexity" evidence="3">
    <location>
        <begin position="401"/>
        <end position="410"/>
    </location>
</feature>
<keyword evidence="4" id="KW-0472">Membrane</keyword>
<dbReference type="Pfam" id="PF08659">
    <property type="entry name" value="KR"/>
    <property type="match status" value="1"/>
</dbReference>
<keyword evidence="2" id="KW-0560">Oxidoreductase</keyword>
<accession>A0A9P5X8A8</accession>
<feature type="compositionally biased region" description="Basic and acidic residues" evidence="3">
    <location>
        <begin position="131"/>
        <end position="149"/>
    </location>
</feature>
<feature type="region of interest" description="Disordered" evidence="3">
    <location>
        <begin position="454"/>
        <end position="482"/>
    </location>
</feature>
<feature type="region of interest" description="Disordered" evidence="3">
    <location>
        <begin position="401"/>
        <end position="427"/>
    </location>
</feature>
<evidence type="ECO:0000256" key="3">
    <source>
        <dbReference type="SAM" id="MobiDB-lite"/>
    </source>
</evidence>
<dbReference type="SUPFAM" id="SSF51735">
    <property type="entry name" value="NAD(P)-binding Rossmann-fold domains"/>
    <property type="match status" value="1"/>
</dbReference>
<keyword evidence="4" id="KW-1133">Transmembrane helix</keyword>
<dbReference type="PANTHER" id="PTHR24320">
    <property type="entry name" value="RETINOL DEHYDROGENASE"/>
    <property type="match status" value="1"/>
</dbReference>
<feature type="transmembrane region" description="Helical" evidence="4">
    <location>
        <begin position="18"/>
        <end position="36"/>
    </location>
</feature>
<dbReference type="GO" id="GO:0016491">
    <property type="term" value="F:oxidoreductase activity"/>
    <property type="evidence" value="ECO:0007669"/>
    <property type="project" value="UniProtKB-KW"/>
</dbReference>
<dbReference type="AlphaFoldDB" id="A0A9P5X8A8"/>
<comment type="similarity">
    <text evidence="1">Belongs to the short-chain dehydrogenases/reductases (SDR) family.</text>
</comment>
<evidence type="ECO:0000256" key="4">
    <source>
        <dbReference type="SAM" id="Phobius"/>
    </source>
</evidence>
<organism evidence="6 7">
    <name type="scientific">Macrolepiota fuliginosa MF-IS2</name>
    <dbReference type="NCBI Taxonomy" id="1400762"/>
    <lineage>
        <taxon>Eukaryota</taxon>
        <taxon>Fungi</taxon>
        <taxon>Dikarya</taxon>
        <taxon>Basidiomycota</taxon>
        <taxon>Agaricomycotina</taxon>
        <taxon>Agaricomycetes</taxon>
        <taxon>Agaricomycetidae</taxon>
        <taxon>Agaricales</taxon>
        <taxon>Agaricineae</taxon>
        <taxon>Agaricaceae</taxon>
        <taxon>Macrolepiota</taxon>
    </lineage>
</organism>
<dbReference type="EMBL" id="MU151273">
    <property type="protein sequence ID" value="KAF9445935.1"/>
    <property type="molecule type" value="Genomic_DNA"/>
</dbReference>
<feature type="domain" description="Ketoreductase (KR)" evidence="5">
    <location>
        <begin position="51"/>
        <end position="128"/>
    </location>
</feature>
<evidence type="ECO:0000256" key="1">
    <source>
        <dbReference type="ARBA" id="ARBA00006484"/>
    </source>
</evidence>
<keyword evidence="4" id="KW-0812">Transmembrane</keyword>
<comment type="caution">
    <text evidence="6">The sequence shown here is derived from an EMBL/GenBank/DDBJ whole genome shotgun (WGS) entry which is preliminary data.</text>
</comment>
<name>A0A9P5X8A8_9AGAR</name>
<dbReference type="InterPro" id="IPR036291">
    <property type="entry name" value="NAD(P)-bd_dom_sf"/>
</dbReference>
<sequence>MVLKLVQAAADRFFPSQYAYHILIGIITVTALRAFARGRTTNRERDLHNRTFLVTGGFTPLGLTLLQDLASRGAKVIALSPYPIDSPNVTILVSLLRTTYNNENIFAERCDLANSADVRKFCMQFLTEGEEGTKSQPNDKEKEKEKPGVRADSRLDGIIFAHEYQHLGVPNFLRTRSTDDTERQRESDSLATFLMTTLLLPALLVAPVERDIRIINIVNPFYAAASAAVRTSKAFDPTFKLLTPLPPSSTSSTPSPLSRKNSVFLTEGLRSLRTIIFTRHLQRIFDALPKPQIPKTEEGTSSVPIISGRMQRSNIVAISVSPGISRVDTVSRLLNADWNAVETEENVGKKFSWIGVLLYILLLPLLYISTKSPKFAIQSILHALFLPTPFKVLSQAISSSSETESKSQSANDKSTHDAKPRTSTSQLTREELLKPGALYAECAIVRLDLAVPAPPLPEDKTADSTKGKGKEKEKGGKGLKEEVLQIEDDGEYGGEIAGRMVWEAYEAALKVWERDSGSDGDGQKDGEAAH</sequence>
<evidence type="ECO:0000259" key="5">
    <source>
        <dbReference type="Pfam" id="PF08659"/>
    </source>
</evidence>
<keyword evidence="7" id="KW-1185">Reference proteome</keyword>
<feature type="region of interest" description="Disordered" evidence="3">
    <location>
        <begin position="129"/>
        <end position="149"/>
    </location>
</feature>
<dbReference type="OrthoDB" id="191979at2759"/>
<evidence type="ECO:0000313" key="7">
    <source>
        <dbReference type="Proteomes" id="UP000807342"/>
    </source>
</evidence>
<dbReference type="PANTHER" id="PTHR24320:SF152">
    <property type="entry name" value="SHORT-CHAIN DEHYDROGENASE_REDUCTASE FAMILY PROTEIN"/>
    <property type="match status" value="1"/>
</dbReference>
<feature type="transmembrane region" description="Helical" evidence="4">
    <location>
        <begin position="351"/>
        <end position="368"/>
    </location>
</feature>
<dbReference type="Proteomes" id="UP000807342">
    <property type="component" value="Unassembled WGS sequence"/>
</dbReference>
<proteinExistence type="inferred from homology"/>
<protein>
    <recommendedName>
        <fullName evidence="5">Ketoreductase (KR) domain-containing protein</fullName>
    </recommendedName>
</protein>
<feature type="compositionally biased region" description="Basic and acidic residues" evidence="3">
    <location>
        <begin position="457"/>
        <end position="482"/>
    </location>
</feature>
<dbReference type="Gene3D" id="3.40.50.720">
    <property type="entry name" value="NAD(P)-binding Rossmann-like Domain"/>
    <property type="match status" value="1"/>
</dbReference>
<gene>
    <name evidence="6" type="ORF">P691DRAFT_734164</name>
</gene>